<evidence type="ECO:0000256" key="5">
    <source>
        <dbReference type="SAM" id="Phobius"/>
    </source>
</evidence>
<keyword evidence="8" id="KW-1185">Reference proteome</keyword>
<feature type="transmembrane region" description="Helical" evidence="5">
    <location>
        <begin position="88"/>
        <end position="112"/>
    </location>
</feature>
<accession>A0ABP7UG66</accession>
<keyword evidence="2 5" id="KW-0812">Transmembrane</keyword>
<proteinExistence type="predicted"/>
<sequence length="278" mass="31340">MLPDLLQNIATTIATFVLGAATCTLVELSLCAERQGWSSRLRGFLFTSLSLAAAVLMTALTQQLMHGAHLTPLFALDLASTIHSSNPLVITFGYTVAPLIGILVYDVGYYLFHRLQHTVPFLWRYHALHHSIEELNAFNSYHHVSEYLFRIPLLTIPLNLLFAVSEPQVVITAALVSVVGKLGHANTRIDFGPLRYLVTEPRFHRIHHSIEERHWNRNFSFYFPVLDVLFRPAYWPAKDELPRTGVDYLPEARSLNAFLFPAAPPEAAPREELRASAT</sequence>
<evidence type="ECO:0000256" key="4">
    <source>
        <dbReference type="ARBA" id="ARBA00023136"/>
    </source>
</evidence>
<name>A0ABP7UG66_9SPHN</name>
<keyword evidence="3 5" id="KW-1133">Transmembrane helix</keyword>
<protein>
    <recommendedName>
        <fullName evidence="6">Fatty acid hydroxylase domain-containing protein</fullName>
    </recommendedName>
</protein>
<evidence type="ECO:0000256" key="1">
    <source>
        <dbReference type="ARBA" id="ARBA00004370"/>
    </source>
</evidence>
<keyword evidence="4 5" id="KW-0472">Membrane</keyword>
<comment type="caution">
    <text evidence="7">The sequence shown here is derived from an EMBL/GenBank/DDBJ whole genome shotgun (WGS) entry which is preliminary data.</text>
</comment>
<comment type="subcellular location">
    <subcellularLocation>
        <location evidence="1">Membrane</location>
    </subcellularLocation>
</comment>
<evidence type="ECO:0000256" key="3">
    <source>
        <dbReference type="ARBA" id="ARBA00022989"/>
    </source>
</evidence>
<feature type="domain" description="Fatty acid hydroxylase" evidence="6">
    <location>
        <begin position="99"/>
        <end position="231"/>
    </location>
</feature>
<dbReference type="Proteomes" id="UP001424459">
    <property type="component" value="Unassembled WGS sequence"/>
</dbReference>
<dbReference type="PANTHER" id="PTHR11863">
    <property type="entry name" value="STEROL DESATURASE"/>
    <property type="match status" value="1"/>
</dbReference>
<dbReference type="InterPro" id="IPR006694">
    <property type="entry name" value="Fatty_acid_hydroxylase"/>
</dbReference>
<reference evidence="8" key="1">
    <citation type="journal article" date="2019" name="Int. J. Syst. Evol. Microbiol.">
        <title>The Global Catalogue of Microorganisms (GCM) 10K type strain sequencing project: providing services to taxonomists for standard genome sequencing and annotation.</title>
        <authorList>
            <consortium name="The Broad Institute Genomics Platform"/>
            <consortium name="The Broad Institute Genome Sequencing Center for Infectious Disease"/>
            <person name="Wu L."/>
            <person name="Ma J."/>
        </authorList>
    </citation>
    <scope>NUCLEOTIDE SEQUENCE [LARGE SCALE GENOMIC DNA]</scope>
    <source>
        <strain evidence="8">JCM 17564</strain>
    </source>
</reference>
<evidence type="ECO:0000313" key="7">
    <source>
        <dbReference type="EMBL" id="GAA4042737.1"/>
    </source>
</evidence>
<gene>
    <name evidence="7" type="ORF">GCM10022281_24910</name>
</gene>
<feature type="transmembrane region" description="Helical" evidence="5">
    <location>
        <begin position="12"/>
        <end position="32"/>
    </location>
</feature>
<feature type="transmembrane region" description="Helical" evidence="5">
    <location>
        <begin position="44"/>
        <end position="68"/>
    </location>
</feature>
<evidence type="ECO:0000259" key="6">
    <source>
        <dbReference type="Pfam" id="PF04116"/>
    </source>
</evidence>
<dbReference type="RefSeq" id="WP_344697419.1">
    <property type="nucleotide sequence ID" value="NZ_BAABBR010000001.1"/>
</dbReference>
<organism evidence="7 8">
    <name type="scientific">Sphingomonas rosea</name>
    <dbReference type="NCBI Taxonomy" id="335605"/>
    <lineage>
        <taxon>Bacteria</taxon>
        <taxon>Pseudomonadati</taxon>
        <taxon>Pseudomonadota</taxon>
        <taxon>Alphaproteobacteria</taxon>
        <taxon>Sphingomonadales</taxon>
        <taxon>Sphingomonadaceae</taxon>
        <taxon>Sphingomonas</taxon>
    </lineage>
</organism>
<evidence type="ECO:0000313" key="8">
    <source>
        <dbReference type="Proteomes" id="UP001424459"/>
    </source>
</evidence>
<dbReference type="Pfam" id="PF04116">
    <property type="entry name" value="FA_hydroxylase"/>
    <property type="match status" value="1"/>
</dbReference>
<dbReference type="EMBL" id="BAABBR010000001">
    <property type="protein sequence ID" value="GAA4042737.1"/>
    <property type="molecule type" value="Genomic_DNA"/>
</dbReference>
<evidence type="ECO:0000256" key="2">
    <source>
        <dbReference type="ARBA" id="ARBA00022692"/>
    </source>
</evidence>
<dbReference type="InterPro" id="IPR050307">
    <property type="entry name" value="Sterol_Desaturase_Related"/>
</dbReference>